<dbReference type="EMBL" id="GBHO01045420">
    <property type="protein sequence ID" value="JAF98183.1"/>
    <property type="molecule type" value="Transcribed_RNA"/>
</dbReference>
<accession>A0A0A9VQY9</accession>
<reference evidence="2" key="1">
    <citation type="journal article" date="2014" name="PLoS ONE">
        <title>Transcriptome-Based Identification of ABC Transporters in the Western Tarnished Plant Bug Lygus hesperus.</title>
        <authorList>
            <person name="Hull J.J."/>
            <person name="Chaney K."/>
            <person name="Geib S.M."/>
            <person name="Fabrick J.A."/>
            <person name="Brent C.S."/>
            <person name="Walsh D."/>
            <person name="Lavine L.C."/>
        </authorList>
    </citation>
    <scope>NUCLEOTIDE SEQUENCE</scope>
</reference>
<reference evidence="2" key="2">
    <citation type="submission" date="2014-07" db="EMBL/GenBank/DDBJ databases">
        <authorList>
            <person name="Hull J."/>
        </authorList>
    </citation>
    <scope>NUCLEOTIDE SEQUENCE</scope>
</reference>
<keyword evidence="1" id="KW-0812">Transmembrane</keyword>
<keyword evidence="1" id="KW-0472">Membrane</keyword>
<name>A0A0A9VQY9_LYGHE</name>
<evidence type="ECO:0000256" key="1">
    <source>
        <dbReference type="SAM" id="Phobius"/>
    </source>
</evidence>
<proteinExistence type="predicted"/>
<gene>
    <name evidence="2" type="ORF">CM83_24709</name>
</gene>
<feature type="transmembrane region" description="Helical" evidence="1">
    <location>
        <begin position="179"/>
        <end position="200"/>
    </location>
</feature>
<protein>
    <submittedName>
        <fullName evidence="2">Uncharacterized protein</fullName>
    </submittedName>
</protein>
<keyword evidence="1" id="KW-1133">Transmembrane helix</keyword>
<evidence type="ECO:0000313" key="2">
    <source>
        <dbReference type="EMBL" id="JAF98183.1"/>
    </source>
</evidence>
<dbReference type="AlphaFoldDB" id="A0A0A9VQY9"/>
<sequence>MPFQNYSCPECRVPPRVRKHWPATVFYCLYLRGTPRKIVKYSSNHCTLYRMEDQGGSTMMGAGNCQILDAETLPQVHSGLSPNSDANNNSSSVPKTIVLPSYEEALASPRQIVIQDSYISAVYAPPYPPVYPCDHHPRRDCPSCLPQRCSFSRTGTRERRPRPRCSSRQLVRERSWPRILLFSFTFIFFLIMTSIIYNIILVEPFFYPDWCTASSCTPSTPSSNQ</sequence>
<organism evidence="2">
    <name type="scientific">Lygus hesperus</name>
    <name type="common">Western plant bug</name>
    <dbReference type="NCBI Taxonomy" id="30085"/>
    <lineage>
        <taxon>Eukaryota</taxon>
        <taxon>Metazoa</taxon>
        <taxon>Ecdysozoa</taxon>
        <taxon>Arthropoda</taxon>
        <taxon>Hexapoda</taxon>
        <taxon>Insecta</taxon>
        <taxon>Pterygota</taxon>
        <taxon>Neoptera</taxon>
        <taxon>Paraneoptera</taxon>
        <taxon>Hemiptera</taxon>
        <taxon>Heteroptera</taxon>
        <taxon>Panheteroptera</taxon>
        <taxon>Cimicomorpha</taxon>
        <taxon>Miridae</taxon>
        <taxon>Mirini</taxon>
        <taxon>Lygus</taxon>
    </lineage>
</organism>